<gene>
    <name evidence="11" type="primary">nudC</name>
    <name evidence="11" type="ORF">ENC19_14750</name>
</gene>
<dbReference type="InterPro" id="IPR020084">
    <property type="entry name" value="NUDIX_hydrolase_CS"/>
</dbReference>
<evidence type="ECO:0000256" key="1">
    <source>
        <dbReference type="ARBA" id="ARBA00001946"/>
    </source>
</evidence>
<feature type="domain" description="Nudix hydrolase" evidence="10">
    <location>
        <begin position="164"/>
        <end position="297"/>
    </location>
</feature>
<evidence type="ECO:0000313" key="12">
    <source>
        <dbReference type="Proteomes" id="UP000478148"/>
    </source>
</evidence>
<dbReference type="Gene3D" id="3.90.79.10">
    <property type="entry name" value="Nucleoside Triphosphate Pyrophosphohydrolase"/>
    <property type="match status" value="1"/>
</dbReference>
<dbReference type="PROSITE" id="PS51462">
    <property type="entry name" value="NUDIX"/>
    <property type="match status" value="1"/>
</dbReference>
<evidence type="ECO:0000259" key="10">
    <source>
        <dbReference type="PROSITE" id="PS51462"/>
    </source>
</evidence>
<dbReference type="Gene3D" id="3.90.79.20">
    <property type="match status" value="1"/>
</dbReference>
<dbReference type="InterPro" id="IPR000086">
    <property type="entry name" value="NUDIX_hydrolase_dom"/>
</dbReference>
<keyword evidence="7" id="KW-0460">Magnesium</keyword>
<dbReference type="GO" id="GO:0005829">
    <property type="term" value="C:cytosol"/>
    <property type="evidence" value="ECO:0007669"/>
    <property type="project" value="TreeGrafter"/>
</dbReference>
<dbReference type="SUPFAM" id="SSF55811">
    <property type="entry name" value="Nudix"/>
    <property type="match status" value="1"/>
</dbReference>
<evidence type="ECO:0000256" key="5">
    <source>
        <dbReference type="ARBA" id="ARBA00022723"/>
    </source>
</evidence>
<dbReference type="NCBIfam" id="NF001299">
    <property type="entry name" value="PRK00241.1"/>
    <property type="match status" value="1"/>
</dbReference>
<evidence type="ECO:0000256" key="2">
    <source>
        <dbReference type="ARBA" id="ARBA00001947"/>
    </source>
</evidence>
<dbReference type="GO" id="GO:0019677">
    <property type="term" value="P:NAD+ catabolic process"/>
    <property type="evidence" value="ECO:0007669"/>
    <property type="project" value="TreeGrafter"/>
</dbReference>
<dbReference type="RefSeq" id="WP_164447928.1">
    <property type="nucleotide sequence ID" value="NZ_SAIY01000004.1"/>
</dbReference>
<dbReference type="GO" id="GO:0006742">
    <property type="term" value="P:NADP+ catabolic process"/>
    <property type="evidence" value="ECO:0007669"/>
    <property type="project" value="TreeGrafter"/>
</dbReference>
<evidence type="ECO:0000256" key="9">
    <source>
        <dbReference type="ARBA" id="ARBA00023679"/>
    </source>
</evidence>
<sequence>MVSGRGDSSPPLARSTLDRVAHRRTDPQWLAQAWAGARVLVLDVEAGGRALVRTDTAVPELVLVGADGLPPALAAGAMFLGVEPDGTAVFCVHGTLPTVPETRPAQLRSIGHLLSDRDAGLFTTALALTNWHLRHLYHPVTGEPTRADEAGWSRVDRTGERVWPRTDPAMIVLVHDGVGGGEGRCLLGNNATWPTTTGGRRFSCLAGYLEPGESAEAAVLREVREEVGVEVRDITYAGSQAWPFPGSLMLGFLAIADPAHPLRLDPAEIAEARWFSRQEIEAALVGRPVEVGDARLLLPPPSSIALFLVHRWLDERC</sequence>
<evidence type="ECO:0000256" key="3">
    <source>
        <dbReference type="ARBA" id="ARBA00009595"/>
    </source>
</evidence>
<evidence type="ECO:0000256" key="8">
    <source>
        <dbReference type="ARBA" id="ARBA00023027"/>
    </source>
</evidence>
<comment type="cofactor">
    <cofactor evidence="2">
        <name>Zn(2+)</name>
        <dbReference type="ChEBI" id="CHEBI:29105"/>
    </cofactor>
</comment>
<dbReference type="PANTHER" id="PTHR42904">
    <property type="entry name" value="NUDIX HYDROLASE, NUDC SUBFAMILY"/>
    <property type="match status" value="1"/>
</dbReference>
<comment type="caution">
    <text evidence="11">The sequence shown here is derived from an EMBL/GenBank/DDBJ whole genome shotgun (WGS) entry which is preliminary data.</text>
</comment>
<dbReference type="PROSITE" id="PS00893">
    <property type="entry name" value="NUDIX_BOX"/>
    <property type="match status" value="1"/>
</dbReference>
<dbReference type="InterPro" id="IPR050241">
    <property type="entry name" value="NAD-cap_RNA_hydrolase_NudC"/>
</dbReference>
<keyword evidence="12" id="KW-1185">Reference proteome</keyword>
<evidence type="ECO:0000256" key="6">
    <source>
        <dbReference type="ARBA" id="ARBA00022801"/>
    </source>
</evidence>
<name>A0A6M1KX77_9ACTN</name>
<dbReference type="PANTHER" id="PTHR42904:SF6">
    <property type="entry name" value="NAD-CAPPED RNA HYDROLASE NUDT12"/>
    <property type="match status" value="1"/>
</dbReference>
<accession>A0A6M1KX77</accession>
<comment type="catalytic activity">
    <reaction evidence="9">
        <text>a 5'-end NAD(+)-phospho-ribonucleoside in mRNA + H2O = a 5'-end phospho-adenosine-phospho-ribonucleoside in mRNA + beta-nicotinamide D-ribonucleotide + 2 H(+)</text>
        <dbReference type="Rhea" id="RHEA:60876"/>
        <dbReference type="Rhea" id="RHEA-COMP:15698"/>
        <dbReference type="Rhea" id="RHEA-COMP:15719"/>
        <dbReference type="ChEBI" id="CHEBI:14649"/>
        <dbReference type="ChEBI" id="CHEBI:15377"/>
        <dbReference type="ChEBI" id="CHEBI:15378"/>
        <dbReference type="ChEBI" id="CHEBI:144029"/>
        <dbReference type="ChEBI" id="CHEBI:144051"/>
    </reaction>
    <physiologicalReaction direction="left-to-right" evidence="9">
        <dbReference type="Rhea" id="RHEA:60877"/>
    </physiologicalReaction>
</comment>
<dbReference type="CDD" id="cd03429">
    <property type="entry name" value="NUDIX_NADH_pyrophosphatase_Nudt13"/>
    <property type="match status" value="1"/>
</dbReference>
<keyword evidence="6 11" id="KW-0378">Hydrolase</keyword>
<dbReference type="EC" id="3.6.1.22" evidence="4"/>
<dbReference type="Proteomes" id="UP000478148">
    <property type="component" value="Unassembled WGS sequence"/>
</dbReference>
<comment type="cofactor">
    <cofactor evidence="1">
        <name>Mg(2+)</name>
        <dbReference type="ChEBI" id="CHEBI:18420"/>
    </cofactor>
</comment>
<dbReference type="Pfam" id="PF00293">
    <property type="entry name" value="NUDIX"/>
    <property type="match status" value="1"/>
</dbReference>
<keyword evidence="5" id="KW-0479">Metal-binding</keyword>
<evidence type="ECO:0000313" key="11">
    <source>
        <dbReference type="EMBL" id="NGM13835.1"/>
    </source>
</evidence>
<organism evidence="11 12">
    <name type="scientific">Verrucosispora sioxanthis</name>
    <dbReference type="NCBI Taxonomy" id="2499994"/>
    <lineage>
        <taxon>Bacteria</taxon>
        <taxon>Bacillati</taxon>
        <taxon>Actinomycetota</taxon>
        <taxon>Actinomycetes</taxon>
        <taxon>Micromonosporales</taxon>
        <taxon>Micromonosporaceae</taxon>
        <taxon>Micromonospora</taxon>
    </lineage>
</organism>
<evidence type="ECO:0000256" key="4">
    <source>
        <dbReference type="ARBA" id="ARBA00012381"/>
    </source>
</evidence>
<protein>
    <recommendedName>
        <fullName evidence="4">NAD(+) diphosphatase</fullName>
        <ecNumber evidence="4">3.6.1.22</ecNumber>
    </recommendedName>
</protein>
<dbReference type="AlphaFoldDB" id="A0A6M1KX77"/>
<proteinExistence type="inferred from homology"/>
<comment type="similarity">
    <text evidence="3">Belongs to the Nudix hydrolase family. NudC subfamily.</text>
</comment>
<dbReference type="EMBL" id="SAIY01000004">
    <property type="protein sequence ID" value="NGM13835.1"/>
    <property type="molecule type" value="Genomic_DNA"/>
</dbReference>
<dbReference type="InterPro" id="IPR015797">
    <property type="entry name" value="NUDIX_hydrolase-like_dom_sf"/>
</dbReference>
<keyword evidence="8" id="KW-0520">NAD</keyword>
<dbReference type="InterPro" id="IPR049734">
    <property type="entry name" value="NudC-like_C"/>
</dbReference>
<dbReference type="Pfam" id="PF09296">
    <property type="entry name" value="NUDIX-like"/>
    <property type="match status" value="1"/>
</dbReference>
<dbReference type="GO" id="GO:0046872">
    <property type="term" value="F:metal ion binding"/>
    <property type="evidence" value="ECO:0007669"/>
    <property type="project" value="UniProtKB-KW"/>
</dbReference>
<evidence type="ECO:0000256" key="7">
    <source>
        <dbReference type="ARBA" id="ARBA00022842"/>
    </source>
</evidence>
<dbReference type="GO" id="GO:0035529">
    <property type="term" value="F:NADH pyrophosphatase activity"/>
    <property type="evidence" value="ECO:0007669"/>
    <property type="project" value="TreeGrafter"/>
</dbReference>
<reference evidence="11 12" key="1">
    <citation type="submission" date="2020-02" db="EMBL/GenBank/DDBJ databases">
        <title>Draft Genome Sequence of Verrucosispora sp. Strain CWR15, Isolated from Gulf of Mexico Sponge.</title>
        <authorList>
            <person name="Kennedy S.J."/>
            <person name="Cella E."/>
            <person name="Azarian T."/>
            <person name="Baker B.J."/>
            <person name="Shaw L.N."/>
        </authorList>
    </citation>
    <scope>NUCLEOTIDE SEQUENCE [LARGE SCALE GENOMIC DNA]</scope>
    <source>
        <strain evidence="11 12">CWR15</strain>
    </source>
</reference>
<dbReference type="InterPro" id="IPR015375">
    <property type="entry name" value="NADH_PPase-like_N"/>
</dbReference>